<comment type="subcellular location">
    <subcellularLocation>
        <location evidence="1">Cell membrane</location>
        <topology evidence="1">Multi-pass membrane protein</topology>
    </subcellularLocation>
</comment>
<evidence type="ECO:0000256" key="1">
    <source>
        <dbReference type="HAMAP-Rule" id="MF_02088"/>
    </source>
</evidence>
<comment type="similarity">
    <text evidence="1">Belongs to the vitamin uptake transporter (VUT/ECF) (TC 2.A.88) family. Q precursor transporter subfamily.</text>
</comment>
<name>A0A3D8ISZ3_9HELI</name>
<feature type="transmembrane region" description="Helical" evidence="1">
    <location>
        <begin position="153"/>
        <end position="172"/>
    </location>
</feature>
<evidence type="ECO:0000313" key="3">
    <source>
        <dbReference type="Proteomes" id="UP000256514"/>
    </source>
</evidence>
<organism evidence="2 3">
    <name type="scientific">Helicobacter equorum</name>
    <dbReference type="NCBI Taxonomy" id="361872"/>
    <lineage>
        <taxon>Bacteria</taxon>
        <taxon>Pseudomonadati</taxon>
        <taxon>Campylobacterota</taxon>
        <taxon>Epsilonproteobacteria</taxon>
        <taxon>Campylobacterales</taxon>
        <taxon>Helicobacteraceae</taxon>
        <taxon>Helicobacter</taxon>
    </lineage>
</organism>
<dbReference type="InterPro" id="IPR003744">
    <property type="entry name" value="YhhQ"/>
</dbReference>
<keyword evidence="1" id="KW-1003">Cell membrane</keyword>
<keyword evidence="1" id="KW-0472">Membrane</keyword>
<dbReference type="PANTHER" id="PTHR34300:SF2">
    <property type="entry name" value="QUEUOSINE PRECURSOR TRANSPORTER-RELATED"/>
    <property type="match status" value="1"/>
</dbReference>
<dbReference type="GO" id="GO:0022857">
    <property type="term" value="F:transmembrane transporter activity"/>
    <property type="evidence" value="ECO:0007669"/>
    <property type="project" value="UniProtKB-UniRule"/>
</dbReference>
<dbReference type="EMBL" id="NXLT01000002">
    <property type="protein sequence ID" value="RDU68066.1"/>
    <property type="molecule type" value="Genomic_DNA"/>
</dbReference>
<accession>A0A3D8ISZ3</accession>
<feature type="transmembrane region" description="Helical" evidence="1">
    <location>
        <begin position="116"/>
        <end position="138"/>
    </location>
</feature>
<dbReference type="Pfam" id="PF02592">
    <property type="entry name" value="Vut_1"/>
    <property type="match status" value="1"/>
</dbReference>
<evidence type="ECO:0000313" key="2">
    <source>
        <dbReference type="EMBL" id="RDU68066.1"/>
    </source>
</evidence>
<sequence>MNTQTFILSALWFALIIVLANFSVQYPIFGTHLTYGALCYPLSFLLMNILSEKYSKDQVLRTLRLGLVLAFIPSIFAAEFRIACASVCAFCCSQILDVYVFFYLKQRFPKIWYLRNNGATMVSQLVDTMIFFHIAFLFTKPYEEVILMALSDYAIKIILTLCNTPLFWNFAIRGKNLYKTTFANKKDSV</sequence>
<feature type="transmembrane region" description="Helical" evidence="1">
    <location>
        <begin position="62"/>
        <end position="78"/>
    </location>
</feature>
<dbReference type="NCBIfam" id="TIGR00697">
    <property type="entry name" value="queuosine precursor transporter"/>
    <property type="match status" value="1"/>
</dbReference>
<dbReference type="RefSeq" id="WP_115570858.1">
    <property type="nucleotide sequence ID" value="NZ_NXLT01000002.1"/>
</dbReference>
<proteinExistence type="inferred from homology"/>
<comment type="function">
    <text evidence="1">Involved in the import of queuosine (Q) precursors, required for Q precursor salvage.</text>
</comment>
<dbReference type="PANTHER" id="PTHR34300">
    <property type="entry name" value="QUEUOSINE PRECURSOR TRANSPORTER-RELATED"/>
    <property type="match status" value="1"/>
</dbReference>
<dbReference type="OrthoDB" id="7065604at2"/>
<dbReference type="Proteomes" id="UP000256514">
    <property type="component" value="Unassembled WGS sequence"/>
</dbReference>
<keyword evidence="1" id="KW-0813">Transport</keyword>
<dbReference type="HAMAP" id="MF_02088">
    <property type="entry name" value="Q_prec_transport"/>
    <property type="match status" value="1"/>
</dbReference>
<dbReference type="GO" id="GO:0005886">
    <property type="term" value="C:plasma membrane"/>
    <property type="evidence" value="ECO:0007669"/>
    <property type="project" value="UniProtKB-SubCell"/>
</dbReference>
<keyword evidence="3" id="KW-1185">Reference proteome</keyword>
<reference evidence="2 3" key="1">
    <citation type="submission" date="2018-04" db="EMBL/GenBank/DDBJ databases">
        <title>Novel Campyloabacter and Helicobacter Species and Strains.</title>
        <authorList>
            <person name="Mannion A.J."/>
            <person name="Shen Z."/>
            <person name="Fox J.G."/>
        </authorList>
    </citation>
    <scope>NUCLEOTIDE SEQUENCE [LARGE SCALE GENOMIC DNA]</scope>
    <source>
        <strain evidence="2 3">MIT 12-6600</strain>
    </source>
</reference>
<dbReference type="AlphaFoldDB" id="A0A3D8ISZ3"/>
<keyword evidence="1" id="KW-1133">Transmembrane helix</keyword>
<keyword evidence="1" id="KW-0812">Transmembrane</keyword>
<comment type="caution">
    <text evidence="2">The sequence shown here is derived from an EMBL/GenBank/DDBJ whole genome shotgun (WGS) entry which is preliminary data.</text>
</comment>
<feature type="transmembrane region" description="Helical" evidence="1">
    <location>
        <begin position="32"/>
        <end position="50"/>
    </location>
</feature>
<protein>
    <recommendedName>
        <fullName evidence="1">Probable queuosine precursor transporter</fullName>
        <shortName evidence="1">Q precursor transporter</shortName>
    </recommendedName>
</protein>
<gene>
    <name evidence="2" type="ORF">CQA54_03940</name>
</gene>
<feature type="transmembrane region" description="Helical" evidence="1">
    <location>
        <begin position="84"/>
        <end position="104"/>
    </location>
</feature>